<dbReference type="AlphaFoldDB" id="A0A402AS97"/>
<dbReference type="OrthoDB" id="9860368at2"/>
<reference evidence="2" key="1">
    <citation type="submission" date="2018-12" db="EMBL/GenBank/DDBJ databases">
        <title>Tengunoibacter tsumagoiensis gen. nov., sp. nov., Dictyobacter kobayashii sp. nov., D. alpinus sp. nov., and D. joshuensis sp. nov. and description of Dictyobacteraceae fam. nov. within the order Ktedonobacterales isolated from Tengu-no-mugimeshi.</title>
        <authorList>
            <person name="Wang C.M."/>
            <person name="Zheng Y."/>
            <person name="Sakai Y."/>
            <person name="Toyoda A."/>
            <person name="Minakuchi Y."/>
            <person name="Abe K."/>
            <person name="Yokota A."/>
            <person name="Yabe S."/>
        </authorList>
    </citation>
    <scope>NUCLEOTIDE SEQUENCE [LARGE SCALE GENOMIC DNA]</scope>
    <source>
        <strain evidence="2">Uno11</strain>
    </source>
</reference>
<organism evidence="1 2">
    <name type="scientific">Dictyobacter kobayashii</name>
    <dbReference type="NCBI Taxonomy" id="2014872"/>
    <lineage>
        <taxon>Bacteria</taxon>
        <taxon>Bacillati</taxon>
        <taxon>Chloroflexota</taxon>
        <taxon>Ktedonobacteria</taxon>
        <taxon>Ktedonobacterales</taxon>
        <taxon>Dictyobacteraceae</taxon>
        <taxon>Dictyobacter</taxon>
    </lineage>
</organism>
<proteinExistence type="predicted"/>
<gene>
    <name evidence="1" type="ORF">KDK_57620</name>
</gene>
<comment type="caution">
    <text evidence="1">The sequence shown here is derived from an EMBL/GenBank/DDBJ whole genome shotgun (WGS) entry which is preliminary data.</text>
</comment>
<name>A0A402AS97_9CHLR</name>
<sequence length="69" mass="7835">MNNVHCTLRPDVPLLHTDAGLQDDVNEPMYVEQSLLQMFSQNGQIRPLPGLIDHWCSLRSGLSYQQVVD</sequence>
<keyword evidence="2" id="KW-1185">Reference proteome</keyword>
<dbReference type="RefSeq" id="WP_126554422.1">
    <property type="nucleotide sequence ID" value="NZ_BIFS01000002.1"/>
</dbReference>
<dbReference type="Proteomes" id="UP000287188">
    <property type="component" value="Unassembled WGS sequence"/>
</dbReference>
<accession>A0A402AS97</accession>
<protein>
    <submittedName>
        <fullName evidence="1">Uncharacterized protein</fullName>
    </submittedName>
</protein>
<evidence type="ECO:0000313" key="1">
    <source>
        <dbReference type="EMBL" id="GCE21962.1"/>
    </source>
</evidence>
<dbReference type="EMBL" id="BIFS01000002">
    <property type="protein sequence ID" value="GCE21962.1"/>
    <property type="molecule type" value="Genomic_DNA"/>
</dbReference>
<evidence type="ECO:0000313" key="2">
    <source>
        <dbReference type="Proteomes" id="UP000287188"/>
    </source>
</evidence>